<dbReference type="RefSeq" id="WP_018083192.1">
    <property type="nucleotide sequence ID" value="NZ_AQWM01000025.1"/>
</dbReference>
<keyword evidence="3" id="KW-1185">Reference proteome</keyword>
<reference evidence="2 3" key="1">
    <citation type="journal article" date="2014" name="Nature">
        <title>Sequential evolution of bacterial morphology by co-option of a developmental regulator.</title>
        <authorList>
            <person name="Jiang C."/>
            <person name="Brown P.J."/>
            <person name="Ducret A."/>
            <person name="Brun Y.V."/>
        </authorList>
    </citation>
    <scope>NUCLEOTIDE SEQUENCE [LARGE SCALE GENOMIC DNA]</scope>
    <source>
        <strain evidence="2 3">DSM 16100</strain>
    </source>
</reference>
<evidence type="ECO:0000313" key="3">
    <source>
        <dbReference type="Proteomes" id="UP000017837"/>
    </source>
</evidence>
<comment type="caution">
    <text evidence="2">The sequence shown here is derived from an EMBL/GenBank/DDBJ whole genome shotgun (WGS) entry which is preliminary data.</text>
</comment>
<dbReference type="EMBL" id="AWGB01000087">
    <property type="protein sequence ID" value="ESQ81537.1"/>
    <property type="molecule type" value="Genomic_DNA"/>
</dbReference>
<sequence>MTHTLKFAGLLLLTLVTVSACHKKPKDEAAPDAPPAIAAPMSFAKSDADVDVRLSLPDLIKLYPELHARLYKEGEATLTAFIDQARKDHAQNSADGFIEPPYSHAIDWKISAQSERLVSLFAEEDDFQGGAHPNHTFQTLLWDKTGKDLLPAARLFAPGADFKPIDSYVCRQIEAERSKRAGEPISQGGSGFACPKFAESRLILLPSVQTGKIGAIGALYAPYDVGPYAEGAYEIHVPQAMLTGLIAPEFASQFGGEAVKAEALAESVSKP</sequence>
<organism evidence="2 3">
    <name type="scientific">Asticcacaulis benevestitus DSM 16100 = ATCC BAA-896</name>
    <dbReference type="NCBI Taxonomy" id="1121022"/>
    <lineage>
        <taxon>Bacteria</taxon>
        <taxon>Pseudomonadati</taxon>
        <taxon>Pseudomonadota</taxon>
        <taxon>Alphaproteobacteria</taxon>
        <taxon>Caulobacterales</taxon>
        <taxon>Caulobacteraceae</taxon>
        <taxon>Asticcacaulis</taxon>
    </lineage>
</organism>
<name>V4NI66_9CAUL</name>
<evidence type="ECO:0000313" key="2">
    <source>
        <dbReference type="EMBL" id="ESQ81537.1"/>
    </source>
</evidence>
<feature type="domain" description="Deacetylase PdaC" evidence="1">
    <location>
        <begin position="50"/>
        <end position="134"/>
    </location>
</feature>
<dbReference type="InterPro" id="IPR037126">
    <property type="entry name" value="PdaC/RsiV-like_sf"/>
</dbReference>
<dbReference type="AlphaFoldDB" id="V4NI66"/>
<dbReference type="eggNOG" id="ENOG5031DQ0">
    <property type="taxonomic scope" value="Bacteria"/>
</dbReference>
<dbReference type="PROSITE" id="PS51257">
    <property type="entry name" value="PROKAR_LIPOPROTEIN"/>
    <property type="match status" value="1"/>
</dbReference>
<protein>
    <recommendedName>
        <fullName evidence="1">Deacetylase PdaC domain-containing protein</fullName>
    </recommendedName>
</protein>
<accession>V4NI66</accession>
<evidence type="ECO:0000259" key="1">
    <source>
        <dbReference type="Pfam" id="PF13739"/>
    </source>
</evidence>
<dbReference type="PATRIC" id="fig|1121022.4.peg.4467"/>
<proteinExistence type="predicted"/>
<gene>
    <name evidence="2" type="ORF">ABENE_21815</name>
</gene>
<dbReference type="STRING" id="1121022.GCA_000376105_03517"/>
<dbReference type="InterPro" id="IPR025303">
    <property type="entry name" value="PdaC"/>
</dbReference>
<dbReference type="OrthoDB" id="4760806at2"/>
<dbReference type="Pfam" id="PF13739">
    <property type="entry name" value="PdaC"/>
    <property type="match status" value="1"/>
</dbReference>
<dbReference type="Gene3D" id="3.90.640.20">
    <property type="entry name" value="Heat-shock cognate protein, ATPase"/>
    <property type="match status" value="1"/>
</dbReference>
<dbReference type="Gene3D" id="3.30.565.40">
    <property type="entry name" value="Fervidobacterium nodosum Rt17-B1 like"/>
    <property type="match status" value="1"/>
</dbReference>
<dbReference type="Proteomes" id="UP000017837">
    <property type="component" value="Unassembled WGS sequence"/>
</dbReference>